<feature type="repeat" description="RCC1" evidence="1">
    <location>
        <begin position="178"/>
        <end position="232"/>
    </location>
</feature>
<evidence type="ECO:0000313" key="4">
    <source>
        <dbReference type="EMBL" id="OAQ32316.1"/>
    </source>
</evidence>
<gene>
    <name evidence="4" type="ORF">K457DRAFT_889222</name>
</gene>
<dbReference type="Gene3D" id="1.20.1280.50">
    <property type="match status" value="1"/>
</dbReference>
<dbReference type="PANTHER" id="PTHR45982:SF3">
    <property type="entry name" value="F-BOX PROTEIN POF9"/>
    <property type="match status" value="1"/>
</dbReference>
<dbReference type="CDD" id="cd22126">
    <property type="entry name" value="F-box_FBXL15"/>
    <property type="match status" value="1"/>
</dbReference>
<dbReference type="OrthoDB" id="5863171at2759"/>
<dbReference type="InterPro" id="IPR009091">
    <property type="entry name" value="RCC1/BLIP-II"/>
</dbReference>
<dbReference type="InterPro" id="IPR001810">
    <property type="entry name" value="F-box_dom"/>
</dbReference>
<dbReference type="EMBL" id="KV442025">
    <property type="protein sequence ID" value="OAQ32316.1"/>
    <property type="molecule type" value="Genomic_DNA"/>
</dbReference>
<feature type="compositionally biased region" description="Polar residues" evidence="2">
    <location>
        <begin position="817"/>
        <end position="828"/>
    </location>
</feature>
<dbReference type="SUPFAM" id="SSF81383">
    <property type="entry name" value="F-box domain"/>
    <property type="match status" value="1"/>
</dbReference>
<feature type="compositionally biased region" description="Polar residues" evidence="2">
    <location>
        <begin position="80"/>
        <end position="92"/>
    </location>
</feature>
<evidence type="ECO:0000256" key="2">
    <source>
        <dbReference type="SAM" id="MobiDB-lite"/>
    </source>
</evidence>
<evidence type="ECO:0000256" key="1">
    <source>
        <dbReference type="PROSITE-ProRule" id="PRU00235"/>
    </source>
</evidence>
<protein>
    <submittedName>
        <fullName evidence="4">RCC1/BLIP-II protein</fullName>
    </submittedName>
</protein>
<feature type="compositionally biased region" description="Polar residues" evidence="2">
    <location>
        <begin position="553"/>
        <end position="578"/>
    </location>
</feature>
<feature type="region of interest" description="Disordered" evidence="2">
    <location>
        <begin position="1"/>
        <end position="100"/>
    </location>
</feature>
<dbReference type="PROSITE" id="PS50012">
    <property type="entry name" value="RCC1_3"/>
    <property type="match status" value="2"/>
</dbReference>
<dbReference type="STRING" id="1314771.A0A197K6I1"/>
<evidence type="ECO:0000259" key="3">
    <source>
        <dbReference type="Pfam" id="PF12937"/>
    </source>
</evidence>
<dbReference type="Pfam" id="PF12937">
    <property type="entry name" value="F-box-like"/>
    <property type="match status" value="1"/>
</dbReference>
<proteinExistence type="predicted"/>
<dbReference type="GO" id="GO:0005737">
    <property type="term" value="C:cytoplasm"/>
    <property type="evidence" value="ECO:0007669"/>
    <property type="project" value="TreeGrafter"/>
</dbReference>
<feature type="region of interest" description="Disordered" evidence="2">
    <location>
        <begin position="541"/>
        <end position="593"/>
    </location>
</feature>
<dbReference type="PANTHER" id="PTHR45982">
    <property type="entry name" value="REGULATOR OF CHROMOSOME CONDENSATION"/>
    <property type="match status" value="1"/>
</dbReference>
<organism evidence="4 5">
    <name type="scientific">Linnemannia elongata AG-77</name>
    <dbReference type="NCBI Taxonomy" id="1314771"/>
    <lineage>
        <taxon>Eukaryota</taxon>
        <taxon>Fungi</taxon>
        <taxon>Fungi incertae sedis</taxon>
        <taxon>Mucoromycota</taxon>
        <taxon>Mortierellomycotina</taxon>
        <taxon>Mortierellomycetes</taxon>
        <taxon>Mortierellales</taxon>
        <taxon>Mortierellaceae</taxon>
        <taxon>Linnemannia</taxon>
    </lineage>
</organism>
<dbReference type="InterPro" id="IPR036047">
    <property type="entry name" value="F-box-like_dom_sf"/>
</dbReference>
<dbReference type="Proteomes" id="UP000078512">
    <property type="component" value="Unassembled WGS sequence"/>
</dbReference>
<dbReference type="GO" id="GO:0005085">
    <property type="term" value="F:guanyl-nucleotide exchange factor activity"/>
    <property type="evidence" value="ECO:0007669"/>
    <property type="project" value="TreeGrafter"/>
</dbReference>
<feature type="repeat" description="RCC1" evidence="1">
    <location>
        <begin position="658"/>
        <end position="711"/>
    </location>
</feature>
<feature type="compositionally biased region" description="Basic residues" evidence="2">
    <location>
        <begin position="1"/>
        <end position="13"/>
    </location>
</feature>
<dbReference type="InterPro" id="IPR000408">
    <property type="entry name" value="Reg_chr_condens"/>
</dbReference>
<feature type="region of interest" description="Disordered" evidence="2">
    <location>
        <begin position="810"/>
        <end position="829"/>
    </location>
</feature>
<dbReference type="SUPFAM" id="SSF50985">
    <property type="entry name" value="RCC1/BLIP-II"/>
    <property type="match status" value="1"/>
</dbReference>
<sequence length="842" mass="94564">MRPRGHRPAKSGRTRPLSGFLPNADNQFDTSICRARTGAQEIEQNETTQDKDTTLSTIEDLDDPPLSSLSSLGPTSSLSTWFEPTTSDSTTLQQRRQQRRKPTDIFQLPFEILVGQILVILQLSDLARLALVSKAMQQLCQADYLWQRKFFHDFHHRPNRTLKQLGSWKRIYQAMDRVEVYTWGSNSDCRLGYGRTPKKFYESVPKRIRKLDGAGILELAPTGWGCHALDKNGNVWAWGRIMETNAIRSDAMPRMLKRPRNVVQIAAGRQVVLAVDASGRLWQWCRENKAVEVTLAPQTQQHYPASLLSTTGIPEGLAASLTEERDHDPVEQITAGWDICAALTRSGKIYAWRPPLTADGRYQHRVYVEHSVQLKEQGPDGYEASTMDGDKFVGIAAGTDYVVAVTSMEKVYVFRRLDSPHYNHANAILSTLATPRGASHNHQHHQHHHRASRHHYHHHHHSHNHHHHHHHNNNHMDASGQLQNYMEFEDRIVFEPEVEGCKQERVLEIKGRLLGVGLYLPIFSEALSHTVTETYEEHDQWERRQRHHRRQSWHPSTVSTDTALTSKSNGNLQQQLSSMPPLPAHSTSSPLITSSFSRPTTLSANFQNFALHHSSGKVLLGKHDVQSDTCPIVLDRLLTNACQVEFGDHHQGLLTEDGQLRTWGAFCEGALGHGDLRAGCAIPTVVEGPLKNRFVIKVGMGGWQSACLAIDMSEDRTFGGGAAATPPECTEQLDLSINNSIRKVPEESHIHTLHLPSLQLLPHPRPHGRSLQHLTWRYPHTAQHPVHSSSAPTVTVKEVLPPTTTLMVGEPLHTHASHPSGSEATHSPRSIAILLRQVQDIV</sequence>
<dbReference type="Gene3D" id="2.130.10.30">
    <property type="entry name" value="Regulator of chromosome condensation 1/beta-lactamase-inhibitor protein II"/>
    <property type="match status" value="2"/>
</dbReference>
<reference evidence="4 5" key="1">
    <citation type="submission" date="2016-05" db="EMBL/GenBank/DDBJ databases">
        <title>Genome sequencing reveals origins of a unique bacterial endosymbiosis in the earliest lineages of terrestrial Fungi.</title>
        <authorList>
            <consortium name="DOE Joint Genome Institute"/>
            <person name="Uehling J."/>
            <person name="Gryganskyi A."/>
            <person name="Hameed K."/>
            <person name="Tschaplinski T."/>
            <person name="Misztal P."/>
            <person name="Wu S."/>
            <person name="Desiro A."/>
            <person name="Vande Pol N."/>
            <person name="Du Z.-Y."/>
            <person name="Zienkiewicz A."/>
            <person name="Zienkiewicz K."/>
            <person name="Morin E."/>
            <person name="Tisserant E."/>
            <person name="Splivallo R."/>
            <person name="Hainaut M."/>
            <person name="Henrissat B."/>
            <person name="Ohm R."/>
            <person name="Kuo A."/>
            <person name="Yan J."/>
            <person name="Lipzen A."/>
            <person name="Nolan M."/>
            <person name="Labutti K."/>
            <person name="Barry K."/>
            <person name="Goldstein A."/>
            <person name="Labbe J."/>
            <person name="Schadt C."/>
            <person name="Tuskan G."/>
            <person name="Grigoriev I."/>
            <person name="Martin F."/>
            <person name="Vilgalys R."/>
            <person name="Bonito G."/>
        </authorList>
    </citation>
    <scope>NUCLEOTIDE SEQUENCE [LARGE SCALE GENOMIC DNA]</scope>
    <source>
        <strain evidence="4 5">AG-77</strain>
    </source>
</reference>
<evidence type="ECO:0000313" key="5">
    <source>
        <dbReference type="Proteomes" id="UP000078512"/>
    </source>
</evidence>
<accession>A0A197K6I1</accession>
<dbReference type="InterPro" id="IPR051553">
    <property type="entry name" value="Ran_GTPase-activating"/>
</dbReference>
<feature type="domain" description="F-box" evidence="3">
    <location>
        <begin position="106"/>
        <end position="151"/>
    </location>
</feature>
<name>A0A197K6I1_9FUNG</name>
<feature type="compositionally biased region" description="Low complexity" evidence="2">
    <location>
        <begin position="64"/>
        <end position="79"/>
    </location>
</feature>
<dbReference type="Pfam" id="PF00415">
    <property type="entry name" value="RCC1"/>
    <property type="match status" value="1"/>
</dbReference>
<keyword evidence="5" id="KW-1185">Reference proteome</keyword>
<feature type="region of interest" description="Disordered" evidence="2">
    <location>
        <begin position="436"/>
        <end position="477"/>
    </location>
</feature>
<dbReference type="AlphaFoldDB" id="A0A197K6I1"/>
<feature type="compositionally biased region" description="Basic residues" evidence="2">
    <location>
        <begin position="439"/>
        <end position="473"/>
    </location>
</feature>